<feature type="transmembrane region" description="Helical" evidence="6">
    <location>
        <begin position="48"/>
        <end position="75"/>
    </location>
</feature>
<feature type="transmembrane region" description="Helical" evidence="6">
    <location>
        <begin position="193"/>
        <end position="212"/>
    </location>
</feature>
<keyword evidence="3 6" id="KW-0812">Transmembrane</keyword>
<dbReference type="InterPro" id="IPR001123">
    <property type="entry name" value="LeuE-type"/>
</dbReference>
<dbReference type="Pfam" id="PF01810">
    <property type="entry name" value="LysE"/>
    <property type="match status" value="1"/>
</dbReference>
<keyword evidence="2" id="KW-1003">Cell membrane</keyword>
<evidence type="ECO:0000256" key="5">
    <source>
        <dbReference type="ARBA" id="ARBA00023136"/>
    </source>
</evidence>
<keyword evidence="5 6" id="KW-0472">Membrane</keyword>
<comment type="subcellular location">
    <subcellularLocation>
        <location evidence="1">Cell membrane</location>
        <topology evidence="1">Multi-pass membrane protein</topology>
    </subcellularLocation>
</comment>
<dbReference type="GO" id="GO:0015171">
    <property type="term" value="F:amino acid transmembrane transporter activity"/>
    <property type="evidence" value="ECO:0007669"/>
    <property type="project" value="TreeGrafter"/>
</dbReference>
<reference evidence="7" key="1">
    <citation type="journal article" date="2014" name="Int. J. Syst. Evol. Microbiol.">
        <title>Complete genome sequence of Corynebacterium casei LMG S-19264T (=DSM 44701T), isolated from a smear-ripened cheese.</title>
        <authorList>
            <consortium name="US DOE Joint Genome Institute (JGI-PGF)"/>
            <person name="Walter F."/>
            <person name="Albersmeier A."/>
            <person name="Kalinowski J."/>
            <person name="Ruckert C."/>
        </authorList>
    </citation>
    <scope>NUCLEOTIDE SEQUENCE</scope>
    <source>
        <strain evidence="7">VKM B-1513</strain>
    </source>
</reference>
<dbReference type="GO" id="GO:0005886">
    <property type="term" value="C:plasma membrane"/>
    <property type="evidence" value="ECO:0007669"/>
    <property type="project" value="UniProtKB-SubCell"/>
</dbReference>
<gene>
    <name evidence="7" type="ORF">GCM10017621_23340</name>
</gene>
<keyword evidence="4 6" id="KW-1133">Transmembrane helix</keyword>
<accession>A0A9W6MPC7</accession>
<sequence>MPETGPESAMLDLSLFPLFLAAGIALALTPGPDMAFTLATAASRGPRAGLGAVAGICTGGLVWTIAAAGGLAALIAASEHALTAVRYAGAAYLIWLGWKTFRSLDAPIEAEGAGSAARAFRRGLVTNLLNPKIGLFFLALLPQFTNAELGPVWLQMLTLGLVFFAIGGVVLTVIVFAAGAAQQQLKSSRISRRVLNGIAATAFGGLGLRLIFSGNAT</sequence>
<dbReference type="AlphaFoldDB" id="A0A9W6MPC7"/>
<dbReference type="PANTHER" id="PTHR30086:SF20">
    <property type="entry name" value="ARGININE EXPORTER PROTEIN ARGO-RELATED"/>
    <property type="match status" value="1"/>
</dbReference>
<evidence type="ECO:0000256" key="3">
    <source>
        <dbReference type="ARBA" id="ARBA00022692"/>
    </source>
</evidence>
<comment type="caution">
    <text evidence="7">The sequence shown here is derived from an EMBL/GenBank/DDBJ whole genome shotgun (WGS) entry which is preliminary data.</text>
</comment>
<dbReference type="Proteomes" id="UP001143486">
    <property type="component" value="Unassembled WGS sequence"/>
</dbReference>
<evidence type="ECO:0000256" key="1">
    <source>
        <dbReference type="ARBA" id="ARBA00004651"/>
    </source>
</evidence>
<feature type="transmembrane region" description="Helical" evidence="6">
    <location>
        <begin position="15"/>
        <end position="36"/>
    </location>
</feature>
<evidence type="ECO:0000256" key="6">
    <source>
        <dbReference type="SAM" id="Phobius"/>
    </source>
</evidence>
<evidence type="ECO:0000256" key="2">
    <source>
        <dbReference type="ARBA" id="ARBA00022475"/>
    </source>
</evidence>
<dbReference type="EMBL" id="BSFE01000006">
    <property type="protein sequence ID" value="GLK52826.1"/>
    <property type="molecule type" value="Genomic_DNA"/>
</dbReference>
<evidence type="ECO:0000313" key="7">
    <source>
        <dbReference type="EMBL" id="GLK52826.1"/>
    </source>
</evidence>
<feature type="transmembrane region" description="Helical" evidence="6">
    <location>
        <begin position="119"/>
        <end position="141"/>
    </location>
</feature>
<evidence type="ECO:0000313" key="8">
    <source>
        <dbReference type="Proteomes" id="UP001143486"/>
    </source>
</evidence>
<reference evidence="7" key="2">
    <citation type="submission" date="2023-01" db="EMBL/GenBank/DDBJ databases">
        <authorList>
            <person name="Sun Q."/>
            <person name="Evtushenko L."/>
        </authorList>
    </citation>
    <scope>NUCLEOTIDE SEQUENCE</scope>
    <source>
        <strain evidence="7">VKM B-1513</strain>
    </source>
</reference>
<dbReference type="PIRSF" id="PIRSF006324">
    <property type="entry name" value="LeuE"/>
    <property type="match status" value="1"/>
</dbReference>
<protein>
    <submittedName>
        <fullName evidence="7">Threonine transporter RhtB</fullName>
    </submittedName>
</protein>
<dbReference type="PANTHER" id="PTHR30086">
    <property type="entry name" value="ARGININE EXPORTER PROTEIN ARGO"/>
    <property type="match status" value="1"/>
</dbReference>
<keyword evidence="8" id="KW-1185">Reference proteome</keyword>
<name>A0A9W6MPC7_9PROT</name>
<evidence type="ECO:0000256" key="4">
    <source>
        <dbReference type="ARBA" id="ARBA00022989"/>
    </source>
</evidence>
<feature type="transmembrane region" description="Helical" evidence="6">
    <location>
        <begin position="81"/>
        <end position="98"/>
    </location>
</feature>
<organism evidence="7 8">
    <name type="scientific">Maricaulis virginensis</name>
    <dbReference type="NCBI Taxonomy" id="144022"/>
    <lineage>
        <taxon>Bacteria</taxon>
        <taxon>Pseudomonadati</taxon>
        <taxon>Pseudomonadota</taxon>
        <taxon>Alphaproteobacteria</taxon>
        <taxon>Maricaulales</taxon>
        <taxon>Maricaulaceae</taxon>
        <taxon>Maricaulis</taxon>
    </lineage>
</organism>
<feature type="transmembrane region" description="Helical" evidence="6">
    <location>
        <begin position="153"/>
        <end position="181"/>
    </location>
</feature>
<proteinExistence type="predicted"/>